<dbReference type="Pfam" id="PF00072">
    <property type="entry name" value="Response_reg"/>
    <property type="match status" value="1"/>
</dbReference>
<dbReference type="KEGG" id="iva:Isova_2327"/>
<dbReference type="GO" id="GO:0000156">
    <property type="term" value="F:phosphorelay response regulator activity"/>
    <property type="evidence" value="ECO:0007669"/>
    <property type="project" value="TreeGrafter"/>
</dbReference>
<dbReference type="STRING" id="743718.Isova_2327"/>
<dbReference type="PANTHER" id="PTHR48111:SF4">
    <property type="entry name" value="DNA-BINDING DUAL TRANSCRIPTIONAL REGULATOR OMPR"/>
    <property type="match status" value="1"/>
</dbReference>
<dbReference type="Pfam" id="PF00486">
    <property type="entry name" value="Trans_reg_C"/>
    <property type="match status" value="1"/>
</dbReference>
<evidence type="ECO:0000256" key="5">
    <source>
        <dbReference type="ARBA" id="ARBA00023163"/>
    </source>
</evidence>
<dbReference type="eggNOG" id="COG0745">
    <property type="taxonomic scope" value="Bacteria"/>
</dbReference>
<sequence length="254" mass="27162">MQDGPMTTTPPAAAGGSGPAVAGQQSATVLVVEDEPAIATAIAQRLSAEGWRVEVARDGLSGVDAAARLQPDAVVLDVMLPGIDGLEVTRRIQAERPVPILMLTARDDETDMLVGLGVGADDYMTKPFSMRELVARVKALLRRVERAAQVVVTAPADPPIVMGDVTIDRAQRRVHRGGEEVHLTPTEFELLVMLASSPKTVLTRERLLAEVWDWADASGTRTVDSHIKALRRKLGADLIRTVHGVGYAFEPPAG</sequence>
<dbReference type="GO" id="GO:0005829">
    <property type="term" value="C:cytosol"/>
    <property type="evidence" value="ECO:0007669"/>
    <property type="project" value="TreeGrafter"/>
</dbReference>
<keyword evidence="2" id="KW-0902">Two-component regulatory system</keyword>
<evidence type="ECO:0000313" key="12">
    <source>
        <dbReference type="Proteomes" id="UP000009236"/>
    </source>
</evidence>
<dbReference type="Gene3D" id="1.10.10.10">
    <property type="entry name" value="Winged helix-like DNA-binding domain superfamily/Winged helix DNA-binding domain"/>
    <property type="match status" value="1"/>
</dbReference>
<dbReference type="InterPro" id="IPR001789">
    <property type="entry name" value="Sig_transdc_resp-reg_receiver"/>
</dbReference>
<proteinExistence type="predicted"/>
<evidence type="ECO:0000256" key="2">
    <source>
        <dbReference type="ARBA" id="ARBA00023012"/>
    </source>
</evidence>
<dbReference type="Proteomes" id="UP000009236">
    <property type="component" value="Chromosome"/>
</dbReference>
<dbReference type="InterPro" id="IPR001867">
    <property type="entry name" value="OmpR/PhoB-type_DNA-bd"/>
</dbReference>
<dbReference type="GO" id="GO:0000976">
    <property type="term" value="F:transcription cis-regulatory region binding"/>
    <property type="evidence" value="ECO:0007669"/>
    <property type="project" value="TreeGrafter"/>
</dbReference>
<dbReference type="SMART" id="SM00448">
    <property type="entry name" value="REC"/>
    <property type="match status" value="1"/>
</dbReference>
<dbReference type="InterPro" id="IPR016032">
    <property type="entry name" value="Sig_transdc_resp-reg_C-effctor"/>
</dbReference>
<evidence type="ECO:0000256" key="4">
    <source>
        <dbReference type="ARBA" id="ARBA00023125"/>
    </source>
</evidence>
<dbReference type="InterPro" id="IPR036388">
    <property type="entry name" value="WH-like_DNA-bd_sf"/>
</dbReference>
<dbReference type="CDD" id="cd00383">
    <property type="entry name" value="trans_reg_C"/>
    <property type="match status" value="1"/>
</dbReference>
<evidence type="ECO:0000256" key="6">
    <source>
        <dbReference type="PROSITE-ProRule" id="PRU00169"/>
    </source>
</evidence>
<feature type="region of interest" description="Disordered" evidence="8">
    <location>
        <begin position="1"/>
        <end position="20"/>
    </location>
</feature>
<feature type="modified residue" description="4-aspartylphosphate" evidence="6">
    <location>
        <position position="77"/>
    </location>
</feature>
<dbReference type="PROSITE" id="PS51755">
    <property type="entry name" value="OMPR_PHOB"/>
    <property type="match status" value="1"/>
</dbReference>
<accession>F6FRI8</accession>
<dbReference type="Gene3D" id="3.40.50.2300">
    <property type="match status" value="1"/>
</dbReference>
<keyword evidence="5" id="KW-0804">Transcription</keyword>
<protein>
    <submittedName>
        <fullName evidence="11">Two component transcriptional regulator, winged helix family</fullName>
    </submittedName>
</protein>
<dbReference type="SMART" id="SM00862">
    <property type="entry name" value="Trans_reg_C"/>
    <property type="match status" value="1"/>
</dbReference>
<keyword evidence="12" id="KW-1185">Reference proteome</keyword>
<dbReference type="PANTHER" id="PTHR48111">
    <property type="entry name" value="REGULATOR OF RPOS"/>
    <property type="match status" value="1"/>
</dbReference>
<evidence type="ECO:0000313" key="11">
    <source>
        <dbReference type="EMBL" id="AEG45046.1"/>
    </source>
</evidence>
<evidence type="ECO:0000256" key="1">
    <source>
        <dbReference type="ARBA" id="ARBA00022553"/>
    </source>
</evidence>
<evidence type="ECO:0000256" key="3">
    <source>
        <dbReference type="ARBA" id="ARBA00023015"/>
    </source>
</evidence>
<dbReference type="AlphaFoldDB" id="F6FRI8"/>
<gene>
    <name evidence="11" type="ordered locus">Isova_2327</name>
</gene>
<dbReference type="EMBL" id="CP002810">
    <property type="protein sequence ID" value="AEG45046.1"/>
    <property type="molecule type" value="Genomic_DNA"/>
</dbReference>
<dbReference type="FunFam" id="3.40.50.2300:FF:000001">
    <property type="entry name" value="DNA-binding response regulator PhoB"/>
    <property type="match status" value="1"/>
</dbReference>
<evidence type="ECO:0000256" key="7">
    <source>
        <dbReference type="PROSITE-ProRule" id="PRU01091"/>
    </source>
</evidence>
<name>F6FRI8_ISOV2</name>
<evidence type="ECO:0000259" key="9">
    <source>
        <dbReference type="PROSITE" id="PS50110"/>
    </source>
</evidence>
<dbReference type="HOGENOM" id="CLU_000445_30_4_11"/>
<dbReference type="InterPro" id="IPR011006">
    <property type="entry name" value="CheY-like_superfamily"/>
</dbReference>
<dbReference type="Gene3D" id="6.10.250.690">
    <property type="match status" value="1"/>
</dbReference>
<feature type="domain" description="OmpR/PhoB-type" evidence="10">
    <location>
        <begin position="157"/>
        <end position="251"/>
    </location>
</feature>
<feature type="DNA-binding region" description="OmpR/PhoB-type" evidence="7">
    <location>
        <begin position="157"/>
        <end position="251"/>
    </location>
</feature>
<feature type="domain" description="Response regulatory" evidence="9">
    <location>
        <begin position="28"/>
        <end position="141"/>
    </location>
</feature>
<dbReference type="GO" id="GO:0032993">
    <property type="term" value="C:protein-DNA complex"/>
    <property type="evidence" value="ECO:0007669"/>
    <property type="project" value="TreeGrafter"/>
</dbReference>
<reference evidence="11 12" key="1">
    <citation type="submission" date="2011-05" db="EMBL/GenBank/DDBJ databases">
        <title>Complete sequence of Isoptericola variabilis 225.</title>
        <authorList>
            <consortium name="US DOE Joint Genome Institute"/>
            <person name="Lucas S."/>
            <person name="Han J."/>
            <person name="Lapidus A."/>
            <person name="Cheng J.-F."/>
            <person name="Goodwin L."/>
            <person name="Pitluck S."/>
            <person name="Peters L."/>
            <person name="Mikhailova N."/>
            <person name="Zeytun A."/>
            <person name="Han C."/>
            <person name="Tapia R."/>
            <person name="Land M."/>
            <person name="Hauser L."/>
            <person name="Kyrpides N."/>
            <person name="Ivanova N."/>
            <person name="Pagani I."/>
            <person name="Siebers A."/>
            <person name="Allgaier M."/>
            <person name="Thelen M."/>
            <person name="Hugenholtz P."/>
            <person name="Gladden J."/>
            <person name="Woyke T."/>
        </authorList>
    </citation>
    <scope>NUCLEOTIDE SEQUENCE [LARGE SCALE GENOMIC DNA]</scope>
    <source>
        <strain evidence="12">225</strain>
    </source>
</reference>
<dbReference type="SUPFAM" id="SSF52172">
    <property type="entry name" value="CheY-like"/>
    <property type="match status" value="1"/>
</dbReference>
<evidence type="ECO:0000256" key="8">
    <source>
        <dbReference type="SAM" id="MobiDB-lite"/>
    </source>
</evidence>
<dbReference type="InterPro" id="IPR039420">
    <property type="entry name" value="WalR-like"/>
</dbReference>
<dbReference type="SUPFAM" id="SSF46894">
    <property type="entry name" value="C-terminal effector domain of the bipartite response regulators"/>
    <property type="match status" value="1"/>
</dbReference>
<organism evidence="12">
    <name type="scientific">Isoptericola variabilis (strain 225)</name>
    <dbReference type="NCBI Taxonomy" id="743718"/>
    <lineage>
        <taxon>Bacteria</taxon>
        <taxon>Bacillati</taxon>
        <taxon>Actinomycetota</taxon>
        <taxon>Actinomycetes</taxon>
        <taxon>Micrococcales</taxon>
        <taxon>Promicromonosporaceae</taxon>
        <taxon>Isoptericola</taxon>
    </lineage>
</organism>
<evidence type="ECO:0000259" key="10">
    <source>
        <dbReference type="PROSITE" id="PS51755"/>
    </source>
</evidence>
<keyword evidence="4 7" id="KW-0238">DNA-binding</keyword>
<keyword evidence="3" id="KW-0805">Transcription regulation</keyword>
<dbReference type="PROSITE" id="PS50110">
    <property type="entry name" value="RESPONSE_REGULATORY"/>
    <property type="match status" value="1"/>
</dbReference>
<dbReference type="GO" id="GO:0006355">
    <property type="term" value="P:regulation of DNA-templated transcription"/>
    <property type="evidence" value="ECO:0007669"/>
    <property type="project" value="InterPro"/>
</dbReference>
<keyword evidence="1 6" id="KW-0597">Phosphoprotein</keyword>